<name>A0A287D588_ICTTR</name>
<keyword evidence="1" id="KW-1133">Transmembrane helix</keyword>
<dbReference type="AlphaFoldDB" id="A0A287D588"/>
<dbReference type="SUPFAM" id="SSF103481">
    <property type="entry name" value="Multidrug resistance efflux transporter EmrE"/>
    <property type="match status" value="1"/>
</dbReference>
<keyword evidence="4" id="KW-1185">Reference proteome</keyword>
<dbReference type="EMBL" id="AGTP01026649">
    <property type="status" value="NOT_ANNOTATED_CDS"/>
    <property type="molecule type" value="Genomic_DNA"/>
</dbReference>
<keyword evidence="1" id="KW-0812">Transmembrane</keyword>
<dbReference type="EMBL" id="AGTP01026651">
    <property type="status" value="NOT_ANNOTATED_CDS"/>
    <property type="molecule type" value="Genomic_DNA"/>
</dbReference>
<keyword evidence="1" id="KW-0472">Membrane</keyword>
<feature type="transmembrane region" description="Helical" evidence="1">
    <location>
        <begin position="182"/>
        <end position="202"/>
    </location>
</feature>
<dbReference type="EMBL" id="AGTP01026650">
    <property type="status" value="NOT_ANNOTATED_CDS"/>
    <property type="molecule type" value="Genomic_DNA"/>
</dbReference>
<dbReference type="EMBL" id="AGTP01026652">
    <property type="status" value="NOT_ANNOTATED_CDS"/>
    <property type="molecule type" value="Genomic_DNA"/>
</dbReference>
<dbReference type="InterPro" id="IPR037185">
    <property type="entry name" value="EmrE-like"/>
</dbReference>
<evidence type="ECO:0000313" key="4">
    <source>
        <dbReference type="Proteomes" id="UP000005215"/>
    </source>
</evidence>
<gene>
    <name evidence="3" type="primary">SLC35F4</name>
</gene>
<dbReference type="PANTHER" id="PTHR19346:SF2">
    <property type="entry name" value="SOLUTE CARRIER FAMILY 35 MEMBER F4"/>
    <property type="match status" value="1"/>
</dbReference>
<dbReference type="GeneTree" id="ENSGT00390000008727"/>
<evidence type="ECO:0000259" key="2">
    <source>
        <dbReference type="Pfam" id="PF00892"/>
    </source>
</evidence>
<dbReference type="Ensembl" id="ENSSTOT00000035797.1">
    <property type="protein sequence ID" value="ENSSTOP00000028675.1"/>
    <property type="gene ID" value="ENSSTOG00000010865.3"/>
</dbReference>
<dbReference type="EMBL" id="AGTP01026645">
    <property type="status" value="NOT_ANNOTATED_CDS"/>
    <property type="molecule type" value="Genomic_DNA"/>
</dbReference>
<dbReference type="Pfam" id="PF00892">
    <property type="entry name" value="EamA"/>
    <property type="match status" value="1"/>
</dbReference>
<reference evidence="3" key="2">
    <citation type="submission" date="2025-08" db="UniProtKB">
        <authorList>
            <consortium name="Ensembl"/>
        </authorList>
    </citation>
    <scope>IDENTIFICATION</scope>
</reference>
<feature type="domain" description="EamA" evidence="2">
    <location>
        <begin position="83"/>
        <end position="149"/>
    </location>
</feature>
<feature type="transmembrane region" description="Helical" evidence="1">
    <location>
        <begin position="235"/>
        <end position="257"/>
    </location>
</feature>
<dbReference type="GO" id="GO:0016020">
    <property type="term" value="C:membrane"/>
    <property type="evidence" value="ECO:0007669"/>
    <property type="project" value="InterPro"/>
</dbReference>
<accession>A0A287D588</accession>
<proteinExistence type="predicted"/>
<reference evidence="3" key="3">
    <citation type="submission" date="2025-09" db="UniProtKB">
        <authorList>
            <consortium name="Ensembl"/>
        </authorList>
    </citation>
    <scope>IDENTIFICATION</scope>
</reference>
<feature type="transmembrane region" description="Helical" evidence="1">
    <location>
        <begin position="107"/>
        <end position="126"/>
    </location>
</feature>
<evidence type="ECO:0000313" key="3">
    <source>
        <dbReference type="Ensembl" id="ENSSTOP00000028675.1"/>
    </source>
</evidence>
<feature type="transmembrane region" description="Helical" evidence="1">
    <location>
        <begin position="208"/>
        <end position="228"/>
    </location>
</feature>
<dbReference type="EMBL" id="AGTP01026647">
    <property type="status" value="NOT_ANNOTATED_CDS"/>
    <property type="molecule type" value="Genomic_DNA"/>
</dbReference>
<dbReference type="EMBL" id="AGTP01026644">
    <property type="status" value="NOT_ANNOTATED_CDS"/>
    <property type="molecule type" value="Genomic_DNA"/>
</dbReference>
<reference evidence="4" key="1">
    <citation type="submission" date="2011-11" db="EMBL/GenBank/DDBJ databases">
        <title>The Draft Genome of Spermophilus tridecemlineatus.</title>
        <authorList>
            <consortium name="The Broad Institute Genome Assembly &amp; Analysis Group"/>
            <consortium name="Computational R&amp;D Group"/>
            <consortium name="and Sequencing Platform"/>
            <person name="Di Palma F."/>
            <person name="Alfoldi J."/>
            <person name="Johnson J."/>
            <person name="Berlin A."/>
            <person name="Gnerre S."/>
            <person name="Jaffe D."/>
            <person name="MacCallum I."/>
            <person name="Young S."/>
            <person name="Walker B.J."/>
            <person name="Lindblad-Toh K."/>
        </authorList>
    </citation>
    <scope>NUCLEOTIDE SEQUENCE [LARGE SCALE GENOMIC DNA]</scope>
</reference>
<dbReference type="InterPro" id="IPR000620">
    <property type="entry name" value="EamA_dom"/>
</dbReference>
<dbReference type="Proteomes" id="UP000005215">
    <property type="component" value="Unassembled WGS sequence"/>
</dbReference>
<evidence type="ECO:0000256" key="1">
    <source>
        <dbReference type="SAM" id="Phobius"/>
    </source>
</evidence>
<dbReference type="EMBL" id="AGTP01026646">
    <property type="status" value="NOT_ANNOTATED_CDS"/>
    <property type="molecule type" value="Genomic_DNA"/>
</dbReference>
<dbReference type="PANTHER" id="PTHR19346">
    <property type="entry name" value="SUGAR PHOSPHATE TRANSPORTER DOMAIN-CONTAINING PROTEIN"/>
    <property type="match status" value="1"/>
</dbReference>
<dbReference type="EMBL" id="AGTP01026648">
    <property type="status" value="NOT_ANNOTATED_CDS"/>
    <property type="molecule type" value="Genomic_DNA"/>
</dbReference>
<feature type="transmembrane region" description="Helical" evidence="1">
    <location>
        <begin position="133"/>
        <end position="151"/>
    </location>
</feature>
<dbReference type="InterPro" id="IPR026505">
    <property type="entry name" value="Solute_c_fam_35_mem_F3/F4"/>
</dbReference>
<sequence>MPVLHVRGSEGCLGTLDHINFYCPFFMTWFSTNWNIMFFPVYYSGHLATAQEKQSPMKKFRECSRIFGEDGLTLKLFLKRTAPFSILWTLTNYLYLLALKKLTATDVSALFCCNKAFVFLLSWIVLKDRFMGVRIVAAIMAITGIVMMAYADNFHADSIIGVAFAVGSASTSALYKVCCAPYFVISSIQLILLCFTAFNILVNVGVVLTYPILISIGTVLSVPGNAAVDLLKQEVIFNVVRLAATIIICLGFLLMLLPEEWDEITLRFINSLKEKKSEEHVEDMADSSVHLRSRSRANGTVSIPLA</sequence>
<organism evidence="3 4">
    <name type="scientific">Ictidomys tridecemlineatus</name>
    <name type="common">Thirteen-lined ground squirrel</name>
    <name type="synonym">Spermophilus tridecemlineatus</name>
    <dbReference type="NCBI Taxonomy" id="43179"/>
    <lineage>
        <taxon>Eukaryota</taxon>
        <taxon>Metazoa</taxon>
        <taxon>Chordata</taxon>
        <taxon>Craniata</taxon>
        <taxon>Vertebrata</taxon>
        <taxon>Euteleostomi</taxon>
        <taxon>Mammalia</taxon>
        <taxon>Eutheria</taxon>
        <taxon>Euarchontoglires</taxon>
        <taxon>Glires</taxon>
        <taxon>Rodentia</taxon>
        <taxon>Sciuromorpha</taxon>
        <taxon>Sciuridae</taxon>
        <taxon>Xerinae</taxon>
        <taxon>Marmotini</taxon>
        <taxon>Ictidomys</taxon>
    </lineage>
</organism>
<dbReference type="EMBL" id="AGTP01026643">
    <property type="status" value="NOT_ANNOTATED_CDS"/>
    <property type="molecule type" value="Genomic_DNA"/>
</dbReference>
<protein>
    <submittedName>
        <fullName evidence="3">Solute carrier family 35 member F4</fullName>
    </submittedName>
</protein>